<evidence type="ECO:0000313" key="11">
    <source>
        <dbReference type="Proteomes" id="UP000559027"/>
    </source>
</evidence>
<accession>A0A8H5CRN3</accession>
<evidence type="ECO:0000256" key="8">
    <source>
        <dbReference type="ARBA" id="ARBA00023033"/>
    </source>
</evidence>
<dbReference type="PRINTS" id="PR00385">
    <property type="entry name" value="P450"/>
</dbReference>
<gene>
    <name evidence="10" type="ORF">D9756_010418</name>
</gene>
<keyword evidence="4 9" id="KW-0349">Heme</keyword>
<evidence type="ECO:0000256" key="4">
    <source>
        <dbReference type="ARBA" id="ARBA00022617"/>
    </source>
</evidence>
<dbReference type="CDD" id="cd11065">
    <property type="entry name" value="CYP64-like"/>
    <property type="match status" value="1"/>
</dbReference>
<evidence type="ECO:0000313" key="10">
    <source>
        <dbReference type="EMBL" id="KAF5346774.1"/>
    </source>
</evidence>
<name>A0A8H5CRN3_9AGAR</name>
<dbReference type="PANTHER" id="PTHR46300:SF7">
    <property type="entry name" value="P450, PUTATIVE (EUROFUNG)-RELATED"/>
    <property type="match status" value="1"/>
</dbReference>
<keyword evidence="7 9" id="KW-0408">Iron</keyword>
<dbReference type="OrthoDB" id="1470350at2759"/>
<evidence type="ECO:0000256" key="6">
    <source>
        <dbReference type="ARBA" id="ARBA00023002"/>
    </source>
</evidence>
<keyword evidence="5 9" id="KW-0479">Metal-binding</keyword>
<sequence length="517" mass="58946">MALLRLQDVAFLSICLIIHLSYRHRRRTTLPLPPGPRRWPIIGHALSIPMTFMPKAYKVMGERLGTKIIYLEAFGQSMVVLNDVQMARDLLEKRSALYSSRPHLNMLMDVMDINYMFSVMPYGEEWRNYRRLFQQYFSPKTLHRDQEKMMDFVRKGLLPNMYQLPQDSLQHIKDCIGGFATAITYGFPIKKRHDPTVEHAERAFSALAEAGTPGRFLVDIMPILKYVPEWVPGAGFKKLAREWRSILLQLRDEPYWKTMGAINDGTAPISFVSESLSVNREKLDLELQEERIKQTAAQLYGAASETTSTAAITFILAMLKYPRVQKLAQQEIDSVIGRHRLPEFSDQPDLPYLSAVLKEVLRWNPTVPLGVPHRTTEEDVYEGCLIPKGSIVIANTLAMLHDEEIYQNPSEFIPERFLKDGKINPDIPDPEDSSSTIRSCPGAHIALSKLYIIAVSILSLFDISPELDENGLPIELIPEFKGNAITSVPLPFPCKITPRQGVDVEKLLKEYMNFEMI</sequence>
<dbReference type="AlphaFoldDB" id="A0A8H5CRN3"/>
<dbReference type="GO" id="GO:0005506">
    <property type="term" value="F:iron ion binding"/>
    <property type="evidence" value="ECO:0007669"/>
    <property type="project" value="InterPro"/>
</dbReference>
<dbReference type="InterPro" id="IPR002401">
    <property type="entry name" value="Cyt_P450_E_grp-I"/>
</dbReference>
<dbReference type="GO" id="GO:0020037">
    <property type="term" value="F:heme binding"/>
    <property type="evidence" value="ECO:0007669"/>
    <property type="project" value="InterPro"/>
</dbReference>
<evidence type="ECO:0000256" key="9">
    <source>
        <dbReference type="PIRSR" id="PIRSR602401-1"/>
    </source>
</evidence>
<keyword evidence="11" id="KW-1185">Reference proteome</keyword>
<dbReference type="InterPro" id="IPR001128">
    <property type="entry name" value="Cyt_P450"/>
</dbReference>
<evidence type="ECO:0000256" key="5">
    <source>
        <dbReference type="ARBA" id="ARBA00022723"/>
    </source>
</evidence>
<dbReference type="GO" id="GO:0004497">
    <property type="term" value="F:monooxygenase activity"/>
    <property type="evidence" value="ECO:0007669"/>
    <property type="project" value="UniProtKB-KW"/>
</dbReference>
<dbReference type="Pfam" id="PF00067">
    <property type="entry name" value="p450"/>
    <property type="match status" value="1"/>
</dbReference>
<evidence type="ECO:0008006" key="12">
    <source>
        <dbReference type="Google" id="ProtNLM"/>
    </source>
</evidence>
<evidence type="ECO:0000256" key="2">
    <source>
        <dbReference type="ARBA" id="ARBA00005179"/>
    </source>
</evidence>
<reference evidence="10 11" key="1">
    <citation type="journal article" date="2020" name="ISME J.">
        <title>Uncovering the hidden diversity of litter-decomposition mechanisms in mushroom-forming fungi.</title>
        <authorList>
            <person name="Floudas D."/>
            <person name="Bentzer J."/>
            <person name="Ahren D."/>
            <person name="Johansson T."/>
            <person name="Persson P."/>
            <person name="Tunlid A."/>
        </authorList>
    </citation>
    <scope>NUCLEOTIDE SEQUENCE [LARGE SCALE GENOMIC DNA]</scope>
    <source>
        <strain evidence="10 11">CBS 146.42</strain>
    </source>
</reference>
<dbReference type="PANTHER" id="PTHR46300">
    <property type="entry name" value="P450, PUTATIVE (EUROFUNG)-RELATED-RELATED"/>
    <property type="match status" value="1"/>
</dbReference>
<comment type="cofactor">
    <cofactor evidence="1 9">
        <name>heme</name>
        <dbReference type="ChEBI" id="CHEBI:30413"/>
    </cofactor>
</comment>
<evidence type="ECO:0000256" key="3">
    <source>
        <dbReference type="ARBA" id="ARBA00010617"/>
    </source>
</evidence>
<feature type="binding site" description="axial binding residue" evidence="9">
    <location>
        <position position="440"/>
    </location>
    <ligand>
        <name>heme</name>
        <dbReference type="ChEBI" id="CHEBI:30413"/>
    </ligand>
    <ligandPart>
        <name>Fe</name>
        <dbReference type="ChEBI" id="CHEBI:18248"/>
    </ligandPart>
</feature>
<comment type="pathway">
    <text evidence="2">Secondary metabolite biosynthesis.</text>
</comment>
<organism evidence="10 11">
    <name type="scientific">Leucocoprinus leucothites</name>
    <dbReference type="NCBI Taxonomy" id="201217"/>
    <lineage>
        <taxon>Eukaryota</taxon>
        <taxon>Fungi</taxon>
        <taxon>Dikarya</taxon>
        <taxon>Basidiomycota</taxon>
        <taxon>Agaricomycotina</taxon>
        <taxon>Agaricomycetes</taxon>
        <taxon>Agaricomycetidae</taxon>
        <taxon>Agaricales</taxon>
        <taxon>Agaricineae</taxon>
        <taxon>Agaricaceae</taxon>
        <taxon>Leucocoprinus</taxon>
    </lineage>
</organism>
<proteinExistence type="inferred from homology"/>
<comment type="similarity">
    <text evidence="3">Belongs to the cytochrome P450 family.</text>
</comment>
<dbReference type="EMBL" id="JAACJO010000030">
    <property type="protein sequence ID" value="KAF5346774.1"/>
    <property type="molecule type" value="Genomic_DNA"/>
</dbReference>
<dbReference type="Proteomes" id="UP000559027">
    <property type="component" value="Unassembled WGS sequence"/>
</dbReference>
<keyword evidence="6" id="KW-0560">Oxidoreductase</keyword>
<dbReference type="InterPro" id="IPR050364">
    <property type="entry name" value="Cytochrome_P450_fung"/>
</dbReference>
<dbReference type="Gene3D" id="1.10.630.10">
    <property type="entry name" value="Cytochrome P450"/>
    <property type="match status" value="1"/>
</dbReference>
<evidence type="ECO:0000256" key="1">
    <source>
        <dbReference type="ARBA" id="ARBA00001971"/>
    </source>
</evidence>
<comment type="caution">
    <text evidence="10">The sequence shown here is derived from an EMBL/GenBank/DDBJ whole genome shotgun (WGS) entry which is preliminary data.</text>
</comment>
<dbReference type="SUPFAM" id="SSF48264">
    <property type="entry name" value="Cytochrome P450"/>
    <property type="match status" value="1"/>
</dbReference>
<dbReference type="GO" id="GO:0016705">
    <property type="term" value="F:oxidoreductase activity, acting on paired donors, with incorporation or reduction of molecular oxygen"/>
    <property type="evidence" value="ECO:0007669"/>
    <property type="project" value="InterPro"/>
</dbReference>
<keyword evidence="8" id="KW-0503">Monooxygenase</keyword>
<dbReference type="InterPro" id="IPR036396">
    <property type="entry name" value="Cyt_P450_sf"/>
</dbReference>
<dbReference type="PRINTS" id="PR00463">
    <property type="entry name" value="EP450I"/>
</dbReference>
<evidence type="ECO:0000256" key="7">
    <source>
        <dbReference type="ARBA" id="ARBA00023004"/>
    </source>
</evidence>
<protein>
    <recommendedName>
        <fullName evidence="12">Cytochrome P450</fullName>
    </recommendedName>
</protein>